<evidence type="ECO:0000313" key="2">
    <source>
        <dbReference type="EMBL" id="MBB1254549.1"/>
    </source>
</evidence>
<organism evidence="2 3">
    <name type="scientific">Streptomyces alkaliterrae</name>
    <dbReference type="NCBI Taxonomy" id="2213162"/>
    <lineage>
        <taxon>Bacteria</taxon>
        <taxon>Bacillati</taxon>
        <taxon>Actinomycetota</taxon>
        <taxon>Actinomycetes</taxon>
        <taxon>Kitasatosporales</taxon>
        <taxon>Streptomycetaceae</taxon>
        <taxon>Streptomyces</taxon>
    </lineage>
</organism>
<comment type="caution">
    <text evidence="2">The sequence shown here is derived from an EMBL/GenBank/DDBJ whole genome shotgun (WGS) entry which is preliminary data.</text>
</comment>
<name>A0A7W3WLL5_9ACTN</name>
<protein>
    <recommendedName>
        <fullName evidence="4">Peptidoglycan binding domain-containing protein</fullName>
    </recommendedName>
</protein>
<dbReference type="PANTHER" id="PTHR35788:SF1">
    <property type="entry name" value="EXPORTED PROTEIN"/>
    <property type="match status" value="1"/>
</dbReference>
<feature type="compositionally biased region" description="Pro residues" evidence="1">
    <location>
        <begin position="176"/>
        <end position="201"/>
    </location>
</feature>
<feature type="region of interest" description="Disordered" evidence="1">
    <location>
        <begin position="1"/>
        <end position="357"/>
    </location>
</feature>
<dbReference type="EMBL" id="JABJWZ010000119">
    <property type="protein sequence ID" value="MBB1254549.1"/>
    <property type="molecule type" value="Genomic_DNA"/>
</dbReference>
<evidence type="ECO:0008006" key="4">
    <source>
        <dbReference type="Google" id="ProtNLM"/>
    </source>
</evidence>
<gene>
    <name evidence="2" type="ORF">H3146_14430</name>
</gene>
<evidence type="ECO:0000313" key="3">
    <source>
        <dbReference type="Proteomes" id="UP000525686"/>
    </source>
</evidence>
<dbReference type="PANTHER" id="PTHR35788">
    <property type="entry name" value="EXPORTED PROTEIN-RELATED"/>
    <property type="match status" value="1"/>
</dbReference>
<dbReference type="Proteomes" id="UP000525686">
    <property type="component" value="Unassembled WGS sequence"/>
</dbReference>
<feature type="compositionally biased region" description="Pro residues" evidence="1">
    <location>
        <begin position="143"/>
        <end position="155"/>
    </location>
</feature>
<proteinExistence type="predicted"/>
<feature type="compositionally biased region" description="Low complexity" evidence="1">
    <location>
        <begin position="102"/>
        <end position="120"/>
    </location>
</feature>
<accession>A0A7W3WLL5</accession>
<feature type="compositionally biased region" description="Low complexity" evidence="1">
    <location>
        <begin position="41"/>
        <end position="88"/>
    </location>
</feature>
<sequence length="676" mass="68211">MSRESDSSFRNGSEPEEPKTETTLTTRVRINIPGSRPIPPVVVRKPVDPAAADSATAPGTAGSDATDAAAAPEDPKGPSSGDSTGSSSWFAPRKAPAGGNGQTRTPPGGTPTGGARTEPPANGTPAFGTGADGSGRTERPGGRPAPLPRRTPPSGPTSGPATGDMPSLPPGFQQTPGPPGNQPPGSHPEPTVPPVLGPPPGSDITGIMKPPTPPGDTQNIPVVPPGPEARQPADPFAPGVSGAPVDEAPRDPFAPGDGPRDPFAPGGGTRQDPFAPGGEGPRDPFASGPRDPFDGGPFGGSSGAVASPATGGPSATGPATGGPAVPPPGPGVDQRRREEPESEPEPFTFSEPDPPARKGRSKLVLLGVAAAGVAGIAYGAGLLLDHSDIPNGTTVLGVDIGGSTQQEAVSKLNAALGSRTTDPLVLEVDGAEQQLKPSVAGLSLDTDETVRGATGRDYNPISVIASLVGGTREAQPVFKVDEEKLRAALTELAGSGGTNSAQDGMVRFEDGKPVAVPGKASMAVDADRAAATVEAAYRQRAATGRDGAVTLPVSKQEPKVTQAEFQRAIKEFGEPAMSGWVWLKAGAVEVPFSQRTIGEFLTMRPAGNGRLQPVVDPEALAAKYGTLFDGVMIDAGTGLVPMTPKHAASAMTKALAETAPPEPQRRYAVVEGATQG</sequence>
<feature type="region of interest" description="Disordered" evidence="1">
    <location>
        <begin position="656"/>
        <end position="676"/>
    </location>
</feature>
<evidence type="ECO:0000256" key="1">
    <source>
        <dbReference type="SAM" id="MobiDB-lite"/>
    </source>
</evidence>
<reference evidence="3" key="1">
    <citation type="submission" date="2020-05" db="EMBL/GenBank/DDBJ databases">
        <title>Classification of alakaliphilic streptomycetes isolated from an alkaline soil next to Lonar Crater, India and a proposal for the recognition of Streptomyces alkaliterrae sp. nov.</title>
        <authorList>
            <person name="Golinska P."/>
        </authorList>
    </citation>
    <scope>NUCLEOTIDE SEQUENCE [LARGE SCALE GENOMIC DNA]</scope>
    <source>
        <strain evidence="3">OF3</strain>
    </source>
</reference>
<dbReference type="RefSeq" id="WP_181354561.1">
    <property type="nucleotide sequence ID" value="NZ_JABJWZ010000119.1"/>
</dbReference>
<dbReference type="InterPro" id="IPR052913">
    <property type="entry name" value="Glycopeptide_resist_protein"/>
</dbReference>
<feature type="compositionally biased region" description="Low complexity" evidence="1">
    <location>
        <begin position="303"/>
        <end position="323"/>
    </location>
</feature>
<dbReference type="AlphaFoldDB" id="A0A7W3WLL5"/>